<protein>
    <recommendedName>
        <fullName evidence="3">DUF222 domain-containing protein</fullName>
    </recommendedName>
</protein>
<sequence>MSAGVDMPAVDAETVDSVAFSARVAEEAVAAFERAAAEEAAAMRAGSAQLRVDDVLTKAREDALSAVSRAHMVASRHARVAAGPPLASTLRKTQPANRVRIGAFSLPLVGAIKPDSSFGPDDERLSDRALQVSLGVGEDLAPDERRAEAFRRLASHIGSSVATDLIIEAAEREGMDVKRLVLAGQCLVSIPMPTDEEGQRAHNSLCMHERRELDRHQGYHVVPPRDEQILARHRAWRAVIAERRADPSNYGKPSAQIEAELVKIHPAWARSLGQVVG</sequence>
<organism evidence="1 2">
    <name type="scientific">Roseomonas alba</name>
    <dbReference type="NCBI Taxonomy" id="2846776"/>
    <lineage>
        <taxon>Bacteria</taxon>
        <taxon>Pseudomonadati</taxon>
        <taxon>Pseudomonadota</taxon>
        <taxon>Alphaproteobacteria</taxon>
        <taxon>Acetobacterales</taxon>
        <taxon>Roseomonadaceae</taxon>
        <taxon>Roseomonas</taxon>
    </lineage>
</organism>
<accession>A0ABS7A5N7</accession>
<evidence type="ECO:0008006" key="3">
    <source>
        <dbReference type="Google" id="ProtNLM"/>
    </source>
</evidence>
<evidence type="ECO:0000313" key="1">
    <source>
        <dbReference type="EMBL" id="MBW6397618.1"/>
    </source>
</evidence>
<dbReference type="RefSeq" id="WP_219762216.1">
    <property type="nucleotide sequence ID" value="NZ_JAHYBZ010000002.1"/>
</dbReference>
<gene>
    <name evidence="1" type="ORF">KPL78_07170</name>
</gene>
<reference evidence="1 2" key="1">
    <citation type="submission" date="2021-07" db="EMBL/GenBank/DDBJ databases">
        <authorList>
            <person name="So Y."/>
        </authorList>
    </citation>
    <scope>NUCLEOTIDE SEQUENCE [LARGE SCALE GENOMIC DNA]</scope>
    <source>
        <strain evidence="1 2">HJA6</strain>
    </source>
</reference>
<proteinExistence type="predicted"/>
<comment type="caution">
    <text evidence="1">The sequence shown here is derived from an EMBL/GenBank/DDBJ whole genome shotgun (WGS) entry which is preliminary data.</text>
</comment>
<name>A0ABS7A5N7_9PROT</name>
<dbReference type="EMBL" id="JAHYBZ010000002">
    <property type="protein sequence ID" value="MBW6397618.1"/>
    <property type="molecule type" value="Genomic_DNA"/>
</dbReference>
<dbReference type="Proteomes" id="UP001196565">
    <property type="component" value="Unassembled WGS sequence"/>
</dbReference>
<keyword evidence="2" id="KW-1185">Reference proteome</keyword>
<evidence type="ECO:0000313" key="2">
    <source>
        <dbReference type="Proteomes" id="UP001196565"/>
    </source>
</evidence>